<evidence type="ECO:0000313" key="3">
    <source>
        <dbReference type="Proteomes" id="UP000035618"/>
    </source>
</evidence>
<sequence>MRTVTLSKGVVIIILKLIWKAIDVIFYVAAIVFFVWGFFRLNATAGIFATGFACIILGLLSEAVAGKGGD</sequence>
<dbReference type="EMBL" id="JHAJ01000022">
    <property type="protein sequence ID" value="KLA47018.1"/>
    <property type="molecule type" value="Genomic_DNA"/>
</dbReference>
<evidence type="ECO:0000256" key="1">
    <source>
        <dbReference type="SAM" id="Phobius"/>
    </source>
</evidence>
<feature type="transmembrane region" description="Helical" evidence="1">
    <location>
        <begin position="45"/>
        <end position="65"/>
    </location>
</feature>
<name>A0A837IXP5_9LACO</name>
<keyword evidence="2" id="KW-0449">Lipoprotein</keyword>
<evidence type="ECO:0000313" key="2">
    <source>
        <dbReference type="EMBL" id="KLA47018.1"/>
    </source>
</evidence>
<dbReference type="Pfam" id="PF06341">
    <property type="entry name" value="DUF1056"/>
    <property type="match status" value="1"/>
</dbReference>
<dbReference type="OrthoDB" id="9912262at2"/>
<organism evidence="2 3">
    <name type="scientific">Ligilactobacillus ruminis</name>
    <dbReference type="NCBI Taxonomy" id="1623"/>
    <lineage>
        <taxon>Bacteria</taxon>
        <taxon>Bacillati</taxon>
        <taxon>Bacillota</taxon>
        <taxon>Bacilli</taxon>
        <taxon>Lactobacillales</taxon>
        <taxon>Lactobacillaceae</taxon>
        <taxon>Ligilactobacillus</taxon>
    </lineage>
</organism>
<keyword evidence="1" id="KW-1133">Transmembrane helix</keyword>
<reference evidence="2 3" key="1">
    <citation type="journal article" date="2015" name="BMC Microbiol.">
        <title>Lactobacillus ruminis strains cluster according to their mammalian gut source.</title>
        <authorList>
            <person name="O' Donnell M.M."/>
            <person name="Harris H.M."/>
            <person name="Lynch D.B."/>
            <person name="Ross R.P."/>
            <person name="O'Toole P.W."/>
        </authorList>
    </citation>
    <scope>NUCLEOTIDE SEQUENCE [LARGE SCALE GENOMIC DNA]</scope>
    <source>
        <strain evidence="2 3">ATCC 27780</strain>
    </source>
</reference>
<dbReference type="AlphaFoldDB" id="A0A837IXP5"/>
<accession>A0A837IXP5</accession>
<dbReference type="InterPro" id="IPR009406">
    <property type="entry name" value="DUF1056"/>
</dbReference>
<feature type="transmembrane region" description="Helical" evidence="1">
    <location>
        <begin position="21"/>
        <end position="39"/>
    </location>
</feature>
<dbReference type="Proteomes" id="UP000035618">
    <property type="component" value="Unassembled WGS sequence"/>
</dbReference>
<keyword evidence="1" id="KW-0812">Transmembrane</keyword>
<proteinExistence type="predicted"/>
<gene>
    <name evidence="2" type="ORF">LRB_460</name>
</gene>
<comment type="caution">
    <text evidence="2">The sequence shown here is derived from an EMBL/GenBank/DDBJ whole genome shotgun (WGS) entry which is preliminary data.</text>
</comment>
<protein>
    <submittedName>
        <fullName evidence="2">Putative lipoprotein</fullName>
    </submittedName>
</protein>
<keyword evidence="1" id="KW-0472">Membrane</keyword>